<evidence type="ECO:0000313" key="3">
    <source>
        <dbReference type="Proteomes" id="UP001501842"/>
    </source>
</evidence>
<keyword evidence="3" id="KW-1185">Reference proteome</keyword>
<proteinExistence type="predicted"/>
<accession>A0ABP6GQ63</accession>
<protein>
    <recommendedName>
        <fullName evidence="4">Pentapeptide repeat-containing protein</fullName>
    </recommendedName>
</protein>
<dbReference type="EMBL" id="BAAATZ010000013">
    <property type="protein sequence ID" value="GAA2728752.1"/>
    <property type="molecule type" value="Genomic_DNA"/>
</dbReference>
<keyword evidence="1" id="KW-0472">Membrane</keyword>
<reference evidence="3" key="1">
    <citation type="journal article" date="2019" name="Int. J. Syst. Evol. Microbiol.">
        <title>The Global Catalogue of Microorganisms (GCM) 10K type strain sequencing project: providing services to taxonomists for standard genome sequencing and annotation.</title>
        <authorList>
            <consortium name="The Broad Institute Genomics Platform"/>
            <consortium name="The Broad Institute Genome Sequencing Center for Infectious Disease"/>
            <person name="Wu L."/>
            <person name="Ma J."/>
        </authorList>
    </citation>
    <scope>NUCLEOTIDE SEQUENCE [LARGE SCALE GENOMIC DNA]</scope>
    <source>
        <strain evidence="3">JCM 8201</strain>
    </source>
</reference>
<dbReference type="Proteomes" id="UP001501842">
    <property type="component" value="Unassembled WGS sequence"/>
</dbReference>
<dbReference type="Gene3D" id="2.160.20.80">
    <property type="entry name" value="E3 ubiquitin-protein ligase SopA"/>
    <property type="match status" value="1"/>
</dbReference>
<organism evidence="2 3">
    <name type="scientific">Actinocorallia aurantiaca</name>
    <dbReference type="NCBI Taxonomy" id="46204"/>
    <lineage>
        <taxon>Bacteria</taxon>
        <taxon>Bacillati</taxon>
        <taxon>Actinomycetota</taxon>
        <taxon>Actinomycetes</taxon>
        <taxon>Streptosporangiales</taxon>
        <taxon>Thermomonosporaceae</taxon>
        <taxon>Actinocorallia</taxon>
    </lineage>
</organism>
<feature type="transmembrane region" description="Helical" evidence="1">
    <location>
        <begin position="308"/>
        <end position="327"/>
    </location>
</feature>
<name>A0ABP6GQ63_9ACTN</name>
<comment type="caution">
    <text evidence="2">The sequence shown here is derived from an EMBL/GenBank/DDBJ whole genome shotgun (WGS) entry which is preliminary data.</text>
</comment>
<evidence type="ECO:0008006" key="4">
    <source>
        <dbReference type="Google" id="ProtNLM"/>
    </source>
</evidence>
<evidence type="ECO:0000256" key="1">
    <source>
        <dbReference type="SAM" id="Phobius"/>
    </source>
</evidence>
<dbReference type="PROSITE" id="PS51257">
    <property type="entry name" value="PROKAR_LIPOPROTEIN"/>
    <property type="match status" value="1"/>
</dbReference>
<gene>
    <name evidence="2" type="ORF">GCM10010439_37660</name>
</gene>
<keyword evidence="1" id="KW-0812">Transmembrane</keyword>
<evidence type="ECO:0000313" key="2">
    <source>
        <dbReference type="EMBL" id="GAA2728752.1"/>
    </source>
</evidence>
<dbReference type="Pfam" id="PF13576">
    <property type="entry name" value="Pentapeptide_3"/>
    <property type="match status" value="1"/>
</dbReference>
<sequence length="342" mass="36946">MPGRYADLSPSTTVTSSCGPALSPLGGYTTHVDLMPGCKVDLRGRALGPEEWAAIRTAAAAPDGTVRLGRCRFEDAAVEGVSFHGVVFEGDVSFCRTRFGKGASFYQTVFEGNVSFCEAVFEGNASFHEAAFHGHADFLRARFGGDALFGHAFWRRDADFAETFFQGVADFDRAVFGNDALFHGACFRSVVSLRHAEVSRHLLLGRALFHDHAWIGPLTAGGRVGLDAARSWRRLRVCADAPAVTARRTVLDQARLKPPVDLSGAVVRELLLDGDPGLCEFAEARIGALTVRGGPAAEEPRRTRHPRLATVGALALVFAVLAVFLSLRQFDHMPAHLAHLHP</sequence>
<dbReference type="InterPro" id="IPR001646">
    <property type="entry name" value="5peptide_repeat"/>
</dbReference>
<keyword evidence="1" id="KW-1133">Transmembrane helix</keyword>